<dbReference type="GO" id="GO:0003700">
    <property type="term" value="F:DNA-binding transcription factor activity"/>
    <property type="evidence" value="ECO:0007669"/>
    <property type="project" value="InterPro"/>
</dbReference>
<dbReference type="PANTHER" id="PTHR43537:SF24">
    <property type="entry name" value="GLUCONATE OPERON TRANSCRIPTIONAL REPRESSOR"/>
    <property type="match status" value="1"/>
</dbReference>
<accession>A0A178LHE8</accession>
<dbReference type="RefSeq" id="WP_064284808.1">
    <property type="nucleotide sequence ID" value="NZ_LWCS01000065.1"/>
</dbReference>
<dbReference type="GO" id="GO:0003677">
    <property type="term" value="F:DNA binding"/>
    <property type="evidence" value="ECO:0007669"/>
    <property type="project" value="UniProtKB-KW"/>
</dbReference>
<comment type="caution">
    <text evidence="5">The sequence shown here is derived from an EMBL/GenBank/DDBJ whole genome shotgun (WGS) entry which is preliminary data.</text>
</comment>
<evidence type="ECO:0000313" key="6">
    <source>
        <dbReference type="Proteomes" id="UP000078396"/>
    </source>
</evidence>
<organism evidence="5 6">
    <name type="scientific">Mycolicibacterium iranicum</name>
    <name type="common">Mycobacterium iranicum</name>
    <dbReference type="NCBI Taxonomy" id="912594"/>
    <lineage>
        <taxon>Bacteria</taxon>
        <taxon>Bacillati</taxon>
        <taxon>Actinomycetota</taxon>
        <taxon>Actinomycetes</taxon>
        <taxon>Mycobacteriales</taxon>
        <taxon>Mycobacteriaceae</taxon>
        <taxon>Mycolicibacterium</taxon>
    </lineage>
</organism>
<reference evidence="5 6" key="1">
    <citation type="submission" date="2016-04" db="EMBL/GenBank/DDBJ databases">
        <title>Draft Genome Sequences of Staphylococcus capitis Strain H36, S. capitis Strain H65, S. cohnii Strain H62, S. hominis Strain H69, Mycobacterium iranicum Strain H39, Plantibacter sp. Strain H53, Pseudomonas oryzihabitans Strain H72, and Microbacterium sp. Strain H83, isolated from residential settings.</title>
        <authorList>
            <person name="Lymperopoulou D."/>
            <person name="Adams R.I."/>
            <person name="Lindow S."/>
            <person name="Coil D.A."/>
            <person name="Jospin G."/>
            <person name="Eisen J.A."/>
        </authorList>
    </citation>
    <scope>NUCLEOTIDE SEQUENCE [LARGE SCALE GENOMIC DNA]</scope>
    <source>
        <strain evidence="5 6">H39</strain>
    </source>
</reference>
<dbReference type="PROSITE" id="PS50949">
    <property type="entry name" value="HTH_GNTR"/>
    <property type="match status" value="1"/>
</dbReference>
<dbReference type="Pfam" id="PF00392">
    <property type="entry name" value="GntR"/>
    <property type="match status" value="1"/>
</dbReference>
<keyword evidence="1" id="KW-0805">Transcription regulation</keyword>
<evidence type="ECO:0000313" key="5">
    <source>
        <dbReference type="EMBL" id="OAN30132.1"/>
    </source>
</evidence>
<evidence type="ECO:0000256" key="1">
    <source>
        <dbReference type="ARBA" id="ARBA00023015"/>
    </source>
</evidence>
<keyword evidence="2" id="KW-0238">DNA-binding</keyword>
<dbReference type="InterPro" id="IPR000524">
    <property type="entry name" value="Tscrpt_reg_HTH_GntR"/>
</dbReference>
<dbReference type="Gene3D" id="1.10.10.10">
    <property type="entry name" value="Winged helix-like DNA-binding domain superfamily/Winged helix DNA-binding domain"/>
    <property type="match status" value="1"/>
</dbReference>
<evidence type="ECO:0000256" key="3">
    <source>
        <dbReference type="ARBA" id="ARBA00023163"/>
    </source>
</evidence>
<dbReference type="SUPFAM" id="SSF48008">
    <property type="entry name" value="GntR ligand-binding domain-like"/>
    <property type="match status" value="1"/>
</dbReference>
<dbReference type="AlphaFoldDB" id="A0A178LHE8"/>
<dbReference type="SUPFAM" id="SSF46785">
    <property type="entry name" value="Winged helix' DNA-binding domain"/>
    <property type="match status" value="1"/>
</dbReference>
<dbReference type="PANTHER" id="PTHR43537">
    <property type="entry name" value="TRANSCRIPTIONAL REGULATOR, GNTR FAMILY"/>
    <property type="match status" value="1"/>
</dbReference>
<dbReference type="InterPro" id="IPR036390">
    <property type="entry name" value="WH_DNA-bd_sf"/>
</dbReference>
<dbReference type="Proteomes" id="UP000078396">
    <property type="component" value="Unassembled WGS sequence"/>
</dbReference>
<sequence>MVMELNRSGRERQTAHEFVREALRRAIFRGELAAGEHLIQAEIASQLSVSVTPVREALRDLATEGLIMLDSHRGGIVRGTSREDLEEILRIREKLEPMAVELSVRNATDSELDSAEQLANEMIVEPDLGAWVELNRRFHCLLHDAMRSRHLTAIFNRLEDAAALCTAQSQRIEPTIRRRANNDHLDLLRAYRQRDAYAALAVQIPHTALSLNSLPSSSTPAR</sequence>
<evidence type="ECO:0000256" key="2">
    <source>
        <dbReference type="ARBA" id="ARBA00023125"/>
    </source>
</evidence>
<dbReference type="Pfam" id="PF07729">
    <property type="entry name" value="FCD"/>
    <property type="match status" value="1"/>
</dbReference>
<protein>
    <recommendedName>
        <fullName evidence="4">HTH gntR-type domain-containing protein</fullName>
    </recommendedName>
</protein>
<dbReference type="EMBL" id="LWCS01000065">
    <property type="protein sequence ID" value="OAN30132.1"/>
    <property type="molecule type" value="Genomic_DNA"/>
</dbReference>
<dbReference type="SMART" id="SM00345">
    <property type="entry name" value="HTH_GNTR"/>
    <property type="match status" value="1"/>
</dbReference>
<name>A0A178LHE8_MYCIR</name>
<dbReference type="OrthoDB" id="4084810at2"/>
<dbReference type="InterPro" id="IPR036388">
    <property type="entry name" value="WH-like_DNA-bd_sf"/>
</dbReference>
<dbReference type="InterPro" id="IPR011711">
    <property type="entry name" value="GntR_C"/>
</dbReference>
<proteinExistence type="predicted"/>
<keyword evidence="3" id="KW-0804">Transcription</keyword>
<evidence type="ECO:0000259" key="4">
    <source>
        <dbReference type="PROSITE" id="PS50949"/>
    </source>
</evidence>
<dbReference type="Gene3D" id="1.20.120.530">
    <property type="entry name" value="GntR ligand-binding domain-like"/>
    <property type="match status" value="1"/>
</dbReference>
<dbReference type="InterPro" id="IPR008920">
    <property type="entry name" value="TF_FadR/GntR_C"/>
</dbReference>
<gene>
    <name evidence="5" type="ORF">A4X20_09690</name>
</gene>
<feature type="domain" description="HTH gntR-type" evidence="4">
    <location>
        <begin position="13"/>
        <end position="80"/>
    </location>
</feature>
<dbReference type="SMART" id="SM00895">
    <property type="entry name" value="FCD"/>
    <property type="match status" value="1"/>
</dbReference>